<dbReference type="RefSeq" id="WP_243362328.1">
    <property type="nucleotide sequence ID" value="NZ_JALGBH010000002.1"/>
</dbReference>
<keyword evidence="1" id="KW-0732">Signal</keyword>
<proteinExistence type="predicted"/>
<dbReference type="Proteomes" id="UP001165460">
    <property type="component" value="Unassembled WGS sequence"/>
</dbReference>
<feature type="domain" description="Putative beta-lactamase-inhibitor-like PepSY-like" evidence="2">
    <location>
        <begin position="54"/>
        <end position="135"/>
    </location>
</feature>
<keyword evidence="4" id="KW-1185">Reference proteome</keyword>
<organism evidence="3 4">
    <name type="scientific">Pedobacter montanisoli</name>
    <dbReference type="NCBI Taxonomy" id="2923277"/>
    <lineage>
        <taxon>Bacteria</taxon>
        <taxon>Pseudomonadati</taxon>
        <taxon>Bacteroidota</taxon>
        <taxon>Sphingobacteriia</taxon>
        <taxon>Sphingobacteriales</taxon>
        <taxon>Sphingobacteriaceae</taxon>
        <taxon>Pedobacter</taxon>
    </lineage>
</organism>
<evidence type="ECO:0000259" key="2">
    <source>
        <dbReference type="Pfam" id="PF11396"/>
    </source>
</evidence>
<dbReference type="Pfam" id="PF11396">
    <property type="entry name" value="PepSY_like"/>
    <property type="match status" value="1"/>
</dbReference>
<evidence type="ECO:0000313" key="3">
    <source>
        <dbReference type="EMBL" id="MCJ0743221.1"/>
    </source>
</evidence>
<feature type="chain" id="PRO_5047489404" evidence="1">
    <location>
        <begin position="21"/>
        <end position="136"/>
    </location>
</feature>
<evidence type="ECO:0000313" key="4">
    <source>
        <dbReference type="Proteomes" id="UP001165460"/>
    </source>
</evidence>
<dbReference type="EMBL" id="JALGBH010000002">
    <property type="protein sequence ID" value="MCJ0743221.1"/>
    <property type="molecule type" value="Genomic_DNA"/>
</dbReference>
<reference evidence="3" key="1">
    <citation type="submission" date="2022-03" db="EMBL/GenBank/DDBJ databases">
        <authorList>
            <person name="Woo C.Y."/>
        </authorList>
    </citation>
    <scope>NUCLEOTIDE SEQUENCE</scope>
    <source>
        <strain evidence="3">CYS-01</strain>
    </source>
</reference>
<protein>
    <submittedName>
        <fullName evidence="3">PepSY-like domain-containing protein</fullName>
    </submittedName>
</protein>
<sequence>MKKGIQLMLALGIMAIGANAQKVNESKVPANVKSAFQKAHPGVTGVKWEMEKDNYEAAFTANDVKTSEVYNAKGQLQETEVAVRFNDLPEAVRTKLKGLKVTETAKITRANGQVVFEAEVKGKDLLFDEKGNLIKP</sequence>
<dbReference type="InterPro" id="IPR021533">
    <property type="entry name" value="PepSY-like"/>
</dbReference>
<feature type="signal peptide" evidence="1">
    <location>
        <begin position="1"/>
        <end position="20"/>
    </location>
</feature>
<evidence type="ECO:0000256" key="1">
    <source>
        <dbReference type="SAM" id="SignalP"/>
    </source>
</evidence>
<comment type="caution">
    <text evidence="3">The sequence shown here is derived from an EMBL/GenBank/DDBJ whole genome shotgun (WGS) entry which is preliminary data.</text>
</comment>
<dbReference type="Gene3D" id="3.10.450.360">
    <property type="match status" value="1"/>
</dbReference>
<name>A0ABS9ZY33_9SPHI</name>
<gene>
    <name evidence="3" type="ORF">MMF97_10895</name>
</gene>
<dbReference type="SUPFAM" id="SSF160574">
    <property type="entry name" value="BT0923-like"/>
    <property type="match status" value="1"/>
</dbReference>
<accession>A0ABS9ZY33</accession>